<sequence length="50" mass="6027">MAWCLFVKDKYVNVPKRLESINVKMMYLYIFDKTDYFLNKNTINESTNAI</sequence>
<evidence type="ECO:0000313" key="1">
    <source>
        <dbReference type="EMBL" id="BCY27149.1"/>
    </source>
</evidence>
<organism evidence="1 2">
    <name type="scientific">Flavobacterium okayamense</name>
    <dbReference type="NCBI Taxonomy" id="2830782"/>
    <lineage>
        <taxon>Bacteria</taxon>
        <taxon>Pseudomonadati</taxon>
        <taxon>Bacteroidota</taxon>
        <taxon>Flavobacteriia</taxon>
        <taxon>Flavobacteriales</taxon>
        <taxon>Flavobacteriaceae</taxon>
        <taxon>Flavobacterium</taxon>
    </lineage>
</organism>
<dbReference type="Proteomes" id="UP000825258">
    <property type="component" value="Chromosome"/>
</dbReference>
<protein>
    <submittedName>
        <fullName evidence="1">Uncharacterized protein</fullName>
    </submittedName>
</protein>
<evidence type="ECO:0000313" key="2">
    <source>
        <dbReference type="Proteomes" id="UP000825258"/>
    </source>
</evidence>
<name>A0ABN6HR15_9FLAO</name>
<proteinExistence type="predicted"/>
<gene>
    <name evidence="1" type="ORF">KK2020170_00170</name>
</gene>
<keyword evidence="2" id="KW-1185">Reference proteome</keyword>
<reference evidence="1 2" key="1">
    <citation type="submission" date="2021-06" db="EMBL/GenBank/DDBJ databases">
        <title>Whole genome sequences of Flavobacterium sp. KK2020170 and assembly.</title>
        <authorList>
            <person name="Kitahara K."/>
            <person name="Miyoshi S."/>
            <person name="Uesaka K."/>
        </authorList>
    </citation>
    <scope>NUCLEOTIDE SEQUENCE [LARGE SCALE GENOMIC DNA]</scope>
    <source>
        <strain evidence="1 2">KK2020170</strain>
    </source>
</reference>
<accession>A0ABN6HR15</accession>
<dbReference type="EMBL" id="AP024749">
    <property type="protein sequence ID" value="BCY27149.1"/>
    <property type="molecule type" value="Genomic_DNA"/>
</dbReference>